<feature type="domain" description="Acyltransferase 3" evidence="3">
    <location>
        <begin position="211"/>
        <end position="563"/>
    </location>
</feature>
<dbReference type="EMBL" id="JARAKH010000044">
    <property type="protein sequence ID" value="KAK8378671.1"/>
    <property type="molecule type" value="Genomic_DNA"/>
</dbReference>
<evidence type="ECO:0000313" key="6">
    <source>
        <dbReference type="Proteomes" id="UP001487740"/>
    </source>
</evidence>
<proteinExistence type="predicted"/>
<evidence type="ECO:0000256" key="1">
    <source>
        <dbReference type="SAM" id="MobiDB-lite"/>
    </source>
</evidence>
<organism evidence="5 6">
    <name type="scientific">Scylla paramamosain</name>
    <name type="common">Mud crab</name>
    <dbReference type="NCBI Taxonomy" id="85552"/>
    <lineage>
        <taxon>Eukaryota</taxon>
        <taxon>Metazoa</taxon>
        <taxon>Ecdysozoa</taxon>
        <taxon>Arthropoda</taxon>
        <taxon>Crustacea</taxon>
        <taxon>Multicrustacea</taxon>
        <taxon>Malacostraca</taxon>
        <taxon>Eumalacostraca</taxon>
        <taxon>Eucarida</taxon>
        <taxon>Decapoda</taxon>
        <taxon>Pleocyemata</taxon>
        <taxon>Brachyura</taxon>
        <taxon>Eubrachyura</taxon>
        <taxon>Portunoidea</taxon>
        <taxon>Portunidae</taxon>
        <taxon>Portuninae</taxon>
        <taxon>Scylla</taxon>
    </lineage>
</organism>
<comment type="caution">
    <text evidence="5">The sequence shown here is derived from an EMBL/GenBank/DDBJ whole genome shotgun (WGS) entry which is preliminary data.</text>
</comment>
<evidence type="ECO:0000259" key="3">
    <source>
        <dbReference type="Pfam" id="PF01757"/>
    </source>
</evidence>
<dbReference type="InterPro" id="IPR052728">
    <property type="entry name" value="O2_lipid_transport_reg"/>
</dbReference>
<dbReference type="AlphaFoldDB" id="A0AAW0SUG0"/>
<feature type="transmembrane region" description="Helical" evidence="2">
    <location>
        <begin position="545"/>
        <end position="566"/>
    </location>
</feature>
<gene>
    <name evidence="5" type="ORF">O3P69_009399</name>
</gene>
<name>A0AAW0SUG0_SCYPA</name>
<dbReference type="PANTHER" id="PTHR11161">
    <property type="entry name" value="O-ACYLTRANSFERASE"/>
    <property type="match status" value="1"/>
</dbReference>
<keyword evidence="2" id="KW-1133">Transmembrane helix</keyword>
<protein>
    <recommendedName>
        <fullName evidence="7">Nose resistant-to-fluoxetine protein N-terminal domain-containing protein</fullName>
    </recommendedName>
</protein>
<feature type="transmembrane region" description="Helical" evidence="2">
    <location>
        <begin position="432"/>
        <end position="453"/>
    </location>
</feature>
<feature type="transmembrane region" description="Helical" evidence="2">
    <location>
        <begin position="516"/>
        <end position="533"/>
    </location>
</feature>
<feature type="domain" description="Nose resistant-to-fluoxetine protein N-terminal" evidence="4">
    <location>
        <begin position="3"/>
        <end position="91"/>
    </location>
</feature>
<feature type="compositionally biased region" description="Low complexity" evidence="1">
    <location>
        <begin position="582"/>
        <end position="595"/>
    </location>
</feature>
<dbReference type="Proteomes" id="UP001487740">
    <property type="component" value="Unassembled WGS sequence"/>
</dbReference>
<feature type="region of interest" description="Disordered" evidence="1">
    <location>
        <begin position="582"/>
        <end position="617"/>
    </location>
</feature>
<feature type="transmembrane region" description="Helical" evidence="2">
    <location>
        <begin position="125"/>
        <end position="148"/>
    </location>
</feature>
<evidence type="ECO:0000313" key="5">
    <source>
        <dbReference type="EMBL" id="KAK8378671.1"/>
    </source>
</evidence>
<keyword evidence="2" id="KW-0812">Transmembrane</keyword>
<evidence type="ECO:0000256" key="2">
    <source>
        <dbReference type="SAM" id="Phobius"/>
    </source>
</evidence>
<evidence type="ECO:0008006" key="7">
    <source>
        <dbReference type="Google" id="ProtNLM"/>
    </source>
</evidence>
<keyword evidence="2" id="KW-0472">Membrane</keyword>
<evidence type="ECO:0000259" key="4">
    <source>
        <dbReference type="Pfam" id="PF20146"/>
    </source>
</evidence>
<reference evidence="5 6" key="1">
    <citation type="submission" date="2023-03" db="EMBL/GenBank/DDBJ databases">
        <title>High-quality genome of Scylla paramamosain provides insights in environmental adaptation.</title>
        <authorList>
            <person name="Zhang L."/>
        </authorList>
    </citation>
    <scope>NUCLEOTIDE SEQUENCE [LARGE SCALE GENOMIC DNA]</scope>
    <source>
        <strain evidence="5">LZ_2023a</strain>
        <tissue evidence="5">Muscle</tissue>
    </source>
</reference>
<feature type="transmembrane region" description="Helical" evidence="2">
    <location>
        <begin position="227"/>
        <end position="246"/>
    </location>
</feature>
<feature type="transmembrane region" description="Helical" evidence="2">
    <location>
        <begin position="328"/>
        <end position="350"/>
    </location>
</feature>
<dbReference type="InterPro" id="IPR002656">
    <property type="entry name" value="Acyl_transf_3_dom"/>
</dbReference>
<dbReference type="PANTHER" id="PTHR11161:SF0">
    <property type="entry name" value="O-ACYLTRANSFERASE LIKE PROTEIN"/>
    <property type="match status" value="1"/>
</dbReference>
<keyword evidence="6" id="KW-1185">Reference proteome</keyword>
<accession>A0AAW0SUG0</accession>
<dbReference type="InterPro" id="IPR006621">
    <property type="entry name" value="Nose-resist-to-fluoxetine_N"/>
</dbReference>
<feature type="transmembrane region" description="Helical" evidence="2">
    <location>
        <begin position="266"/>
        <end position="287"/>
    </location>
</feature>
<feature type="transmembrane region" description="Helical" evidence="2">
    <location>
        <begin position="478"/>
        <end position="495"/>
    </location>
</feature>
<dbReference type="Pfam" id="PF20146">
    <property type="entry name" value="NRF"/>
    <property type="match status" value="1"/>
</dbReference>
<feature type="transmembrane region" description="Helical" evidence="2">
    <location>
        <begin position="357"/>
        <end position="377"/>
    </location>
</feature>
<dbReference type="GO" id="GO:0016747">
    <property type="term" value="F:acyltransferase activity, transferring groups other than amino-acyl groups"/>
    <property type="evidence" value="ECO:0007669"/>
    <property type="project" value="InterPro"/>
</dbReference>
<sequence length="653" mass="72969">MYTGIYDECLSATSPNEKLRGKYCQMFTQVIEEESKEKREPLSLTHLSPIPRLTPSLRHANKEPQTIIDRFTDASVHYGTCMPDVCSEEELFLSVNLQNMIGTNMIALVSCSNEEPGPHFTDADVGFTALLTFLVVLIVCSSVVDIFLSYTGNNVLRKGALRYLLVFSAYTNLTKILQVNPVPSPGTITCLHGMSHQQGTALFITANLLDVGKGEAGLVAQTITNGYPSVDTFFFFSGLLVTYSILRELGRRGRFNIALYFIHRFIRLIPPIAIVAGMMATVMRFFASGPYAIIWNTQWQRNCMKYWWKDIVFINNFMYEEGDCLAQAWYVAVDTQLYFIAPLVILPLFFYEAKGKAWLLIVTVVSAVIPAAIIYARDYPPTNLMYGPEGSSEYFKNIYLTPWCRAEPWVAGVWLGYIFYKQGDKRLKMSPLLVTVGWTVASLTGLLVVYGMYSYNSILHPVPYEVMTQIVYGGGHRLAWGAVLAWLVLACHNGYGGIVDDFLSHPIWQPISRLTYSIYLVAFPMQFLLAYNLRVASYYSYINKIIETVGALVVAFPVAVLVSLMAESPVMGLERLLLRPGPRPANTRAPANNTAKPCNPPEPGSTELTGGRHNPAFIPENSVAAGQKYHAVEMNSEHETQKRNAEKANVTPL</sequence>
<dbReference type="Pfam" id="PF01757">
    <property type="entry name" value="Acyl_transf_3"/>
    <property type="match status" value="1"/>
</dbReference>